<proteinExistence type="predicted"/>
<evidence type="ECO:0000313" key="2">
    <source>
        <dbReference type="Proteomes" id="UP000289664"/>
    </source>
</evidence>
<sequence>MKTIFNDGQELQIQQASLQADGGLLFKTISATEEQLRTMFSDAFATRRMTIQERNATVAEYENYTRFDAIVKYTAGIMGVLMYKEGESPDDRMKALEAANEALMEKNDMLEQCILEMSELVYQ</sequence>
<evidence type="ECO:0000313" key="1">
    <source>
        <dbReference type="EMBL" id="QBF72942.1"/>
    </source>
</evidence>
<keyword evidence="2" id="KW-1185">Reference proteome</keyword>
<reference evidence="1 2" key="1">
    <citation type="journal article" date="2019" name="Appl. Environ. Microbiol.">
        <title>Clostridium scindens ATCC 35704: integration of nutritional requirements, the complete genome sequence, and global transcriptional responses to bile acids.</title>
        <authorList>
            <person name="Devendran S."/>
            <person name="Shrestha R."/>
            <person name="Alves J.M.P."/>
            <person name="Wolf P.G."/>
            <person name="Ly L."/>
            <person name="Hernandez A.G."/>
            <person name="Mendez-Garcia C."/>
            <person name="Inboden A."/>
            <person name="Wiley J."/>
            <person name="Paul O."/>
            <person name="Allen A."/>
            <person name="Springer E."/>
            <person name="Wright C.L."/>
            <person name="Fields C.J."/>
            <person name="Daniel S.L."/>
            <person name="Ridlon J.M."/>
        </authorList>
    </citation>
    <scope>NUCLEOTIDE SEQUENCE [LARGE SCALE GENOMIC DNA]</scope>
    <source>
        <strain evidence="1 2">ATCC 35704</strain>
    </source>
</reference>
<dbReference type="AlphaFoldDB" id="A0A494WEQ2"/>
<protein>
    <submittedName>
        <fullName evidence="1">Uncharacterized protein</fullName>
    </submittedName>
</protein>
<accession>A0A494WEQ2</accession>
<dbReference type="EMBL" id="CP036170">
    <property type="protein sequence ID" value="QBF72942.1"/>
    <property type="molecule type" value="Genomic_DNA"/>
</dbReference>
<dbReference type="KEGG" id="csci:HDCHBGLK_00287"/>
<dbReference type="OrthoDB" id="2063321at2"/>
<dbReference type="Proteomes" id="UP000289664">
    <property type="component" value="Chromosome"/>
</dbReference>
<name>A0A494WEQ2_CLOS5</name>
<organism evidence="1 2">
    <name type="scientific">Clostridium scindens (strain ATCC 35704 / DSM 5676 / VPI 13733 / 19)</name>
    <dbReference type="NCBI Taxonomy" id="411468"/>
    <lineage>
        <taxon>Bacteria</taxon>
        <taxon>Bacillati</taxon>
        <taxon>Bacillota</taxon>
        <taxon>Clostridia</taxon>
        <taxon>Lachnospirales</taxon>
        <taxon>Lachnospiraceae</taxon>
    </lineage>
</organism>
<gene>
    <name evidence="1" type="ORF">HDCHBGLK_00287</name>
</gene>